<dbReference type="GO" id="GO:0004623">
    <property type="term" value="F:phospholipase A2 activity"/>
    <property type="evidence" value="ECO:0007669"/>
    <property type="project" value="InterPro"/>
</dbReference>
<evidence type="ECO:0000313" key="5">
    <source>
        <dbReference type="Proteomes" id="UP000784064"/>
    </source>
</evidence>
<accession>A0AAW4GH56</accession>
<dbReference type="GO" id="GO:0050482">
    <property type="term" value="P:arachidonate secretion"/>
    <property type="evidence" value="ECO:0007669"/>
    <property type="project" value="InterPro"/>
</dbReference>
<dbReference type="RefSeq" id="WP_205405291.1">
    <property type="nucleotide sequence ID" value="NZ_JAFFTA010000018.1"/>
</dbReference>
<feature type="chain" id="PRO_5043700137" evidence="1">
    <location>
        <begin position="24"/>
        <end position="232"/>
    </location>
</feature>
<dbReference type="Proteomes" id="UP000749453">
    <property type="component" value="Unassembled WGS sequence"/>
</dbReference>
<dbReference type="InterPro" id="IPR036444">
    <property type="entry name" value="PLipase_A2_dom_sf"/>
</dbReference>
<name>A0AAW4GH56_9GAMM</name>
<dbReference type="AlphaFoldDB" id="A0AAW4GH56"/>
<dbReference type="EMBL" id="JAFFTA010000018">
    <property type="protein sequence ID" value="MBM9914306.1"/>
    <property type="molecule type" value="Genomic_DNA"/>
</dbReference>
<gene>
    <name evidence="2" type="ORF">JJW18_12585</name>
    <name evidence="3" type="ORF">JJW19_02495</name>
</gene>
<organism evidence="2 5">
    <name type="scientific">Stenotrophomonas lactitubi</name>
    <dbReference type="NCBI Taxonomy" id="2045214"/>
    <lineage>
        <taxon>Bacteria</taxon>
        <taxon>Pseudomonadati</taxon>
        <taxon>Pseudomonadota</taxon>
        <taxon>Gammaproteobacteria</taxon>
        <taxon>Lysobacterales</taxon>
        <taxon>Lysobacteraceae</taxon>
        <taxon>Stenotrophomonas</taxon>
    </lineage>
</organism>
<reference evidence="4" key="1">
    <citation type="submission" date="2021-01" db="EMBL/GenBank/DDBJ databases">
        <title>Stenotrophomonas maltophilia.</title>
        <authorList>
            <person name="Yu Y."/>
        </authorList>
    </citation>
    <scope>NUCLEOTIDE SEQUENCE [LARGE SCALE GENOMIC DNA]</scope>
    <source>
        <strain evidence="4">As-6</strain>
    </source>
</reference>
<dbReference type="GO" id="GO:0006644">
    <property type="term" value="P:phospholipid metabolic process"/>
    <property type="evidence" value="ECO:0007669"/>
    <property type="project" value="InterPro"/>
</dbReference>
<evidence type="ECO:0000256" key="1">
    <source>
        <dbReference type="SAM" id="SignalP"/>
    </source>
</evidence>
<evidence type="ECO:0000313" key="4">
    <source>
        <dbReference type="Proteomes" id="UP000749453"/>
    </source>
</evidence>
<evidence type="ECO:0000313" key="3">
    <source>
        <dbReference type="EMBL" id="MBM9937003.1"/>
    </source>
</evidence>
<protein>
    <submittedName>
        <fullName evidence="2">Uncharacterized protein</fullName>
    </submittedName>
</protein>
<dbReference type="Proteomes" id="UP000784064">
    <property type="component" value="Unassembled WGS sequence"/>
</dbReference>
<dbReference type="Gene3D" id="1.20.90.10">
    <property type="entry name" value="Phospholipase A2 domain"/>
    <property type="match status" value="1"/>
</dbReference>
<keyword evidence="4" id="KW-1185">Reference proteome</keyword>
<feature type="signal peptide" evidence="1">
    <location>
        <begin position="1"/>
        <end position="23"/>
    </location>
</feature>
<dbReference type="EMBL" id="JAFFTB010000004">
    <property type="protein sequence ID" value="MBM9937003.1"/>
    <property type="molecule type" value="Genomic_DNA"/>
</dbReference>
<evidence type="ECO:0000313" key="2">
    <source>
        <dbReference type="EMBL" id="MBM9914306.1"/>
    </source>
</evidence>
<sequence length="232" mass="23934">MNSSRALKLVVASVLGLGGGAVADGAIAGTSTCTGSGCWVYPPFLPNPGGGGGVGGGWGGGDGSSDPRDEYHKISWCTDAPGYAWDAHGCDLYNPPVLTVNGCGTAGGVPVPDFLVAPGALQGGAAAFGAMFKAACDAHDMCYGTHGNDKHQCDERLRQDMIADGQQKLGGAFPALGVFVIGQATAYARFLQWEWIEPWTSQPAYDRSQMDAACRTSSAAFKNYCDHLGFGS</sequence>
<reference evidence="2" key="2">
    <citation type="submission" date="2021-01" db="EMBL/GenBank/DDBJ databases">
        <authorList>
            <person name="Yu Y."/>
        </authorList>
    </citation>
    <scope>NUCLEOTIDE SEQUENCE</scope>
    <source>
        <strain evidence="2">As-5</strain>
        <strain evidence="3">As-6</strain>
    </source>
</reference>
<comment type="caution">
    <text evidence="2">The sequence shown here is derived from an EMBL/GenBank/DDBJ whole genome shotgun (WGS) entry which is preliminary data.</text>
</comment>
<proteinExistence type="predicted"/>
<keyword evidence="1" id="KW-0732">Signal</keyword>
<dbReference type="SUPFAM" id="SSF48619">
    <property type="entry name" value="Phospholipase A2, PLA2"/>
    <property type="match status" value="1"/>
</dbReference>